<dbReference type="Pfam" id="PF01753">
    <property type="entry name" value="zf-MYND"/>
    <property type="match status" value="1"/>
</dbReference>
<gene>
    <name evidence="6" type="ORF">FA13DRAFT_1724366</name>
</gene>
<dbReference type="OrthoDB" id="2829688at2759"/>
<evidence type="ECO:0000256" key="1">
    <source>
        <dbReference type="ARBA" id="ARBA00022723"/>
    </source>
</evidence>
<keyword evidence="7" id="KW-1185">Reference proteome</keyword>
<reference evidence="6 7" key="1">
    <citation type="journal article" date="2019" name="Nat. Ecol. Evol.">
        <title>Megaphylogeny resolves global patterns of mushroom evolution.</title>
        <authorList>
            <person name="Varga T."/>
            <person name="Krizsan K."/>
            <person name="Foldi C."/>
            <person name="Dima B."/>
            <person name="Sanchez-Garcia M."/>
            <person name="Sanchez-Ramirez S."/>
            <person name="Szollosi G.J."/>
            <person name="Szarkandi J.G."/>
            <person name="Papp V."/>
            <person name="Albert L."/>
            <person name="Andreopoulos W."/>
            <person name="Angelini C."/>
            <person name="Antonin V."/>
            <person name="Barry K.W."/>
            <person name="Bougher N.L."/>
            <person name="Buchanan P."/>
            <person name="Buyck B."/>
            <person name="Bense V."/>
            <person name="Catcheside P."/>
            <person name="Chovatia M."/>
            <person name="Cooper J."/>
            <person name="Damon W."/>
            <person name="Desjardin D."/>
            <person name="Finy P."/>
            <person name="Geml J."/>
            <person name="Haridas S."/>
            <person name="Hughes K."/>
            <person name="Justo A."/>
            <person name="Karasinski D."/>
            <person name="Kautmanova I."/>
            <person name="Kiss B."/>
            <person name="Kocsube S."/>
            <person name="Kotiranta H."/>
            <person name="LaButti K.M."/>
            <person name="Lechner B.E."/>
            <person name="Liimatainen K."/>
            <person name="Lipzen A."/>
            <person name="Lukacs Z."/>
            <person name="Mihaltcheva S."/>
            <person name="Morgado L.N."/>
            <person name="Niskanen T."/>
            <person name="Noordeloos M.E."/>
            <person name="Ohm R.A."/>
            <person name="Ortiz-Santana B."/>
            <person name="Ovrebo C."/>
            <person name="Racz N."/>
            <person name="Riley R."/>
            <person name="Savchenko A."/>
            <person name="Shiryaev A."/>
            <person name="Soop K."/>
            <person name="Spirin V."/>
            <person name="Szebenyi C."/>
            <person name="Tomsovsky M."/>
            <person name="Tulloss R.E."/>
            <person name="Uehling J."/>
            <person name="Grigoriev I.V."/>
            <person name="Vagvolgyi C."/>
            <person name="Papp T."/>
            <person name="Martin F.M."/>
            <person name="Miettinen O."/>
            <person name="Hibbett D.S."/>
            <person name="Nagy L.G."/>
        </authorList>
    </citation>
    <scope>NUCLEOTIDE SEQUENCE [LARGE SCALE GENOMIC DNA]</scope>
    <source>
        <strain evidence="6 7">FP101781</strain>
    </source>
</reference>
<keyword evidence="2 4" id="KW-0863">Zinc-finger</keyword>
<evidence type="ECO:0000256" key="4">
    <source>
        <dbReference type="PROSITE-ProRule" id="PRU00134"/>
    </source>
</evidence>
<dbReference type="AlphaFoldDB" id="A0A4Y7U127"/>
<keyword evidence="1" id="KW-0479">Metal-binding</keyword>
<proteinExistence type="predicted"/>
<dbReference type="SUPFAM" id="SSF144232">
    <property type="entry name" value="HIT/MYND zinc finger-like"/>
    <property type="match status" value="1"/>
</dbReference>
<keyword evidence="3" id="KW-0862">Zinc</keyword>
<evidence type="ECO:0000256" key="2">
    <source>
        <dbReference type="ARBA" id="ARBA00022771"/>
    </source>
</evidence>
<accession>A0A4Y7U127</accession>
<evidence type="ECO:0000259" key="5">
    <source>
        <dbReference type="PROSITE" id="PS50865"/>
    </source>
</evidence>
<organism evidence="6 7">
    <name type="scientific">Coprinellus micaceus</name>
    <name type="common">Glistening ink-cap mushroom</name>
    <name type="synonym">Coprinus micaceus</name>
    <dbReference type="NCBI Taxonomy" id="71717"/>
    <lineage>
        <taxon>Eukaryota</taxon>
        <taxon>Fungi</taxon>
        <taxon>Dikarya</taxon>
        <taxon>Basidiomycota</taxon>
        <taxon>Agaricomycotina</taxon>
        <taxon>Agaricomycetes</taxon>
        <taxon>Agaricomycetidae</taxon>
        <taxon>Agaricales</taxon>
        <taxon>Agaricineae</taxon>
        <taxon>Psathyrellaceae</taxon>
        <taxon>Coprinellus</taxon>
    </lineage>
</organism>
<dbReference type="EMBL" id="QPFP01000001">
    <property type="protein sequence ID" value="TEB40135.1"/>
    <property type="molecule type" value="Genomic_DNA"/>
</dbReference>
<comment type="caution">
    <text evidence="6">The sequence shown here is derived from an EMBL/GenBank/DDBJ whole genome shotgun (WGS) entry which is preliminary data.</text>
</comment>
<dbReference type="GO" id="GO:0008270">
    <property type="term" value="F:zinc ion binding"/>
    <property type="evidence" value="ECO:0007669"/>
    <property type="project" value="UniProtKB-KW"/>
</dbReference>
<evidence type="ECO:0000256" key="3">
    <source>
        <dbReference type="ARBA" id="ARBA00022833"/>
    </source>
</evidence>
<name>A0A4Y7U127_COPMI</name>
<feature type="domain" description="MYND-type" evidence="5">
    <location>
        <begin position="133"/>
        <end position="173"/>
    </location>
</feature>
<sequence>MAHVFRQASWVLKWIELLPVAEVAPTIRFAISKGAVQMLGDIALMPRIQRQIQFNEQFPAFIGTLREYATFPRAVRHLQKAIEKCTSPIIDTVASEWTRKDFIVTDVMRKIDLCSQFLPKEKRLAICDNPTVCQHGGMKRFKQAKTCSKCHSVVYCSRDCQARDWGALHHLECRRMHREYLERKHDEAFYSHGTRAFQVSVLVYFYETYMFSFLAARPRFGKAGQVVAVLSDLQHAPAGTTRFQPFSDWVRATGHLVPKHKRNRLFELTKRFSSQGRTHDSAEIGQLCLLHGIFGMNELDYNVVALLRHVRNTVPHHPGRLPSTQELEKATNFANRDPSKHESDYRVEETLHFTSPYQKQDQDGSTSQSTQSFANFFAMHGIPMPAAGDGSHLFT</sequence>
<evidence type="ECO:0000313" key="7">
    <source>
        <dbReference type="Proteomes" id="UP000298030"/>
    </source>
</evidence>
<dbReference type="InterPro" id="IPR002893">
    <property type="entry name" value="Znf_MYND"/>
</dbReference>
<protein>
    <recommendedName>
        <fullName evidence="5">MYND-type domain-containing protein</fullName>
    </recommendedName>
</protein>
<dbReference type="PROSITE" id="PS50865">
    <property type="entry name" value="ZF_MYND_2"/>
    <property type="match status" value="1"/>
</dbReference>
<evidence type="ECO:0000313" key="6">
    <source>
        <dbReference type="EMBL" id="TEB40135.1"/>
    </source>
</evidence>
<dbReference type="Gene3D" id="6.10.140.2220">
    <property type="match status" value="1"/>
</dbReference>
<dbReference type="Proteomes" id="UP000298030">
    <property type="component" value="Unassembled WGS sequence"/>
</dbReference>